<dbReference type="EC" id="6.3.2.4" evidence="6 22"/>
<dbReference type="InterPro" id="IPR005905">
    <property type="entry name" value="D_ala_D_ala"/>
</dbReference>
<accession>A0A1T4KFZ3</accession>
<evidence type="ECO:0000256" key="16">
    <source>
        <dbReference type="ARBA" id="ARBA00023316"/>
    </source>
</evidence>
<proteinExistence type="inferred from homology"/>
<evidence type="ECO:0000256" key="13">
    <source>
        <dbReference type="ARBA" id="ARBA00022960"/>
    </source>
</evidence>
<dbReference type="AlphaFoldDB" id="A0A1T4KFZ3"/>
<feature type="binding site" evidence="24">
    <location>
        <begin position="219"/>
        <end position="226"/>
    </location>
    <ligand>
        <name>ATP</name>
        <dbReference type="ChEBI" id="CHEBI:30616"/>
    </ligand>
</feature>
<dbReference type="Gene3D" id="3.30.1490.20">
    <property type="entry name" value="ATP-grasp fold, A domain"/>
    <property type="match status" value="1"/>
</dbReference>
<reference evidence="29" key="1">
    <citation type="submission" date="2017-02" db="EMBL/GenBank/DDBJ databases">
        <authorList>
            <person name="Varghese N."/>
            <person name="Submissions S."/>
        </authorList>
    </citation>
    <scope>NUCLEOTIDE SEQUENCE [LARGE SCALE GENOMIC DNA]</scope>
    <source>
        <strain evidence="29">DSM 15739</strain>
    </source>
</reference>
<evidence type="ECO:0000256" key="24">
    <source>
        <dbReference type="PIRSR" id="PIRSR039102-2"/>
    </source>
</evidence>
<feature type="binding site" evidence="25">
    <location>
        <position position="312"/>
    </location>
    <ligand>
        <name>Mg(2+)</name>
        <dbReference type="ChEBI" id="CHEBI:18420"/>
        <label>1</label>
    </ligand>
</feature>
<keyword evidence="12 25" id="KW-0460">Magnesium</keyword>
<dbReference type="PROSITE" id="PS00844">
    <property type="entry name" value="DALA_DALA_LIGASE_2"/>
    <property type="match status" value="1"/>
</dbReference>
<dbReference type="UniPathway" id="UPA00219"/>
<keyword evidence="29" id="KW-1185">Reference proteome</keyword>
<dbReference type="Proteomes" id="UP000189941">
    <property type="component" value="Unassembled WGS sequence"/>
</dbReference>
<dbReference type="GO" id="GO:0071555">
    <property type="term" value="P:cell wall organization"/>
    <property type="evidence" value="ECO:0007669"/>
    <property type="project" value="UniProtKB-KW"/>
</dbReference>
<feature type="binding site" evidence="25">
    <location>
        <position position="299"/>
    </location>
    <ligand>
        <name>Mg(2+)</name>
        <dbReference type="ChEBI" id="CHEBI:18420"/>
        <label>1</label>
    </ligand>
</feature>
<dbReference type="PIRSF" id="PIRSF039102">
    <property type="entry name" value="Ddl/VanB"/>
    <property type="match status" value="1"/>
</dbReference>
<dbReference type="FunFam" id="3.30.470.20:FF:000008">
    <property type="entry name" value="D-alanine--D-alanine ligase"/>
    <property type="match status" value="1"/>
</dbReference>
<feature type="active site" evidence="23">
    <location>
        <position position="13"/>
    </location>
</feature>
<evidence type="ECO:0000256" key="12">
    <source>
        <dbReference type="ARBA" id="ARBA00022842"/>
    </source>
</evidence>
<evidence type="ECO:0000256" key="22">
    <source>
        <dbReference type="HAMAP-Rule" id="MF_00047"/>
    </source>
</evidence>
<dbReference type="InterPro" id="IPR000291">
    <property type="entry name" value="D-Ala_lig_Van_CS"/>
</dbReference>
<comment type="catalytic activity">
    <reaction evidence="17 22">
        <text>2 D-alanine + ATP = D-alanyl-D-alanine + ADP + phosphate + H(+)</text>
        <dbReference type="Rhea" id="RHEA:11224"/>
        <dbReference type="ChEBI" id="CHEBI:15378"/>
        <dbReference type="ChEBI" id="CHEBI:30616"/>
        <dbReference type="ChEBI" id="CHEBI:43474"/>
        <dbReference type="ChEBI" id="CHEBI:57416"/>
        <dbReference type="ChEBI" id="CHEBI:57822"/>
        <dbReference type="ChEBI" id="CHEBI:456216"/>
        <dbReference type="EC" id="6.3.2.4"/>
    </reaction>
</comment>
<comment type="pathway">
    <text evidence="4 22">Cell wall biogenesis; peptidoglycan biosynthesis.</text>
</comment>
<keyword evidence="9 25" id="KW-0479">Metal-binding</keyword>
<evidence type="ECO:0000256" key="17">
    <source>
        <dbReference type="ARBA" id="ARBA00047614"/>
    </source>
</evidence>
<evidence type="ECO:0000256" key="9">
    <source>
        <dbReference type="ARBA" id="ARBA00022723"/>
    </source>
</evidence>
<evidence type="ECO:0000256" key="11">
    <source>
        <dbReference type="ARBA" id="ARBA00022840"/>
    </source>
</evidence>
<evidence type="ECO:0000256" key="20">
    <source>
        <dbReference type="ARBA" id="ARBA00076288"/>
    </source>
</evidence>
<evidence type="ECO:0000313" key="28">
    <source>
        <dbReference type="EMBL" id="SJZ41368.1"/>
    </source>
</evidence>
<comment type="pathway">
    <text evidence="18">Glycan biosynthesis.</text>
</comment>
<evidence type="ECO:0000256" key="19">
    <source>
        <dbReference type="ARBA" id="ARBA00068427"/>
    </source>
</evidence>
<keyword evidence="13 22" id="KW-0133">Cell shape</keyword>
<evidence type="ECO:0000256" key="15">
    <source>
        <dbReference type="ARBA" id="ARBA00023211"/>
    </source>
</evidence>
<feature type="binding site" evidence="24">
    <location>
        <begin position="311"/>
        <end position="312"/>
    </location>
    <ligand>
        <name>ATP</name>
        <dbReference type="ChEBI" id="CHEBI:30616"/>
    </ligand>
</feature>
<comment type="similarity">
    <text evidence="5 22">Belongs to the D-alanine--D-alanine ligase family.</text>
</comment>
<evidence type="ECO:0000256" key="25">
    <source>
        <dbReference type="PIRSR" id="PIRSR039102-3"/>
    </source>
</evidence>
<sequence>MKIILLYGGQSAEHDISVISAHNIAQQIMYNYYDVQPIFIRRDGVWIKGAPLTEAPSTSGELILEAAEIAQWSQKADTASTGIVIQPGSIYEEDTIVFPALHGPNGEDGTIQGFLEVLNMPYVGAGVTASAAGMDKTISKYIFSQVGIPQVPFEAFDRQAWLNSKDELINKCEGSLLYPMFVKPANMGSSVGISKVENVEELANAVELALKYDFRIVVEQGINADEVEVAILGNADAHVSVVGKLVKEQSFYDYDNKYLNNSVSMQIPAELPEAVAEKIQEYALLAYRAIDGRGLSRCDFFVTANNDIYINEINTMPGFTPYSMYPVLWQGTGLGTRDLVEELIQLGLRHFEAKKALTADRF</sequence>
<name>A0A1T4KFZ3_9LACT</name>
<evidence type="ECO:0000256" key="5">
    <source>
        <dbReference type="ARBA" id="ARBA00010871"/>
    </source>
</evidence>
<dbReference type="PROSITE" id="PS50975">
    <property type="entry name" value="ATP_GRASP"/>
    <property type="match status" value="1"/>
</dbReference>
<evidence type="ECO:0000256" key="26">
    <source>
        <dbReference type="PROSITE-ProRule" id="PRU00409"/>
    </source>
</evidence>
<feature type="active site" evidence="23">
    <location>
        <position position="323"/>
    </location>
</feature>
<keyword evidence="10 24" id="KW-0547">Nucleotide-binding</keyword>
<dbReference type="GO" id="GO:0005524">
    <property type="term" value="F:ATP binding"/>
    <property type="evidence" value="ECO:0007669"/>
    <property type="project" value="UniProtKB-UniRule"/>
</dbReference>
<evidence type="ECO:0000256" key="10">
    <source>
        <dbReference type="ARBA" id="ARBA00022741"/>
    </source>
</evidence>
<evidence type="ECO:0000256" key="23">
    <source>
        <dbReference type="PIRSR" id="PIRSR039102-1"/>
    </source>
</evidence>
<dbReference type="InterPro" id="IPR011127">
    <property type="entry name" value="Dala_Dala_lig_N"/>
</dbReference>
<dbReference type="STRING" id="1121925.SAMN02746011_00735"/>
<keyword evidence="8 22" id="KW-0436">Ligase</keyword>
<dbReference type="Gene3D" id="3.40.50.20">
    <property type="match status" value="1"/>
</dbReference>
<feature type="binding site" evidence="24">
    <location>
        <begin position="181"/>
        <end position="183"/>
    </location>
    <ligand>
        <name>ATP</name>
        <dbReference type="ChEBI" id="CHEBI:30616"/>
    </ligand>
</feature>
<dbReference type="GO" id="GO:0008716">
    <property type="term" value="F:D-alanine-D-alanine ligase activity"/>
    <property type="evidence" value="ECO:0007669"/>
    <property type="project" value="UniProtKB-UniRule"/>
</dbReference>
<evidence type="ECO:0000256" key="8">
    <source>
        <dbReference type="ARBA" id="ARBA00022598"/>
    </source>
</evidence>
<dbReference type="PANTHER" id="PTHR23132:SF25">
    <property type="entry name" value="D-ALANINE--D-ALANINE LIGASE A"/>
    <property type="match status" value="1"/>
</dbReference>
<evidence type="ECO:0000256" key="3">
    <source>
        <dbReference type="ARBA" id="ARBA00004496"/>
    </source>
</evidence>
<evidence type="ECO:0000256" key="1">
    <source>
        <dbReference type="ARBA" id="ARBA00001936"/>
    </source>
</evidence>
<dbReference type="FunFam" id="3.30.1490.20:FF:000007">
    <property type="entry name" value="D-alanine--D-alanine ligase"/>
    <property type="match status" value="1"/>
</dbReference>
<dbReference type="RefSeq" id="WP_078755525.1">
    <property type="nucleotide sequence ID" value="NZ_FUWO01000004.1"/>
</dbReference>
<protein>
    <recommendedName>
        <fullName evidence="19 22">D-alanine--D-alanine ligase</fullName>
        <ecNumber evidence="6 22">6.3.2.4</ecNumber>
    </recommendedName>
    <alternativeName>
        <fullName evidence="21 22">D-Ala-D-Ala ligase</fullName>
    </alternativeName>
    <alternativeName>
        <fullName evidence="20 22">D-alanylalanine synthetase</fullName>
    </alternativeName>
</protein>
<comment type="subcellular location">
    <subcellularLocation>
        <location evidence="3 22">Cytoplasm</location>
    </subcellularLocation>
</comment>
<comment type="cofactor">
    <cofactor evidence="25">
        <name>Mg(2+)</name>
        <dbReference type="ChEBI" id="CHEBI:18420"/>
    </cofactor>
    <cofactor evidence="25">
        <name>Mn(2+)</name>
        <dbReference type="ChEBI" id="CHEBI:29035"/>
    </cofactor>
    <text evidence="25">Binds 2 magnesium or manganese ions per subunit.</text>
</comment>
<feature type="binding site" evidence="25">
    <location>
        <position position="312"/>
    </location>
    <ligand>
        <name>Mg(2+)</name>
        <dbReference type="ChEBI" id="CHEBI:18420"/>
        <label>2</label>
    </ligand>
</feature>
<comment type="function">
    <text evidence="2 22">Cell wall formation.</text>
</comment>
<gene>
    <name evidence="22" type="primary">ddl</name>
    <name evidence="28" type="ORF">SAMN02746011_00735</name>
</gene>
<evidence type="ECO:0000259" key="27">
    <source>
        <dbReference type="PROSITE" id="PS50975"/>
    </source>
</evidence>
<dbReference type="OrthoDB" id="9813261at2"/>
<comment type="cofactor">
    <cofactor evidence="1">
        <name>Mn(2+)</name>
        <dbReference type="ChEBI" id="CHEBI:29035"/>
    </cofactor>
</comment>
<evidence type="ECO:0000256" key="21">
    <source>
        <dbReference type="ARBA" id="ARBA00077154"/>
    </source>
</evidence>
<dbReference type="GO" id="GO:0009252">
    <property type="term" value="P:peptidoglycan biosynthetic process"/>
    <property type="evidence" value="ECO:0007669"/>
    <property type="project" value="UniProtKB-UniRule"/>
</dbReference>
<evidence type="ECO:0000256" key="2">
    <source>
        <dbReference type="ARBA" id="ARBA00003921"/>
    </source>
</evidence>
<dbReference type="InterPro" id="IPR011095">
    <property type="entry name" value="Dala_Dala_lig_C"/>
</dbReference>
<dbReference type="SUPFAM" id="SSF56059">
    <property type="entry name" value="Glutathione synthetase ATP-binding domain-like"/>
    <property type="match status" value="1"/>
</dbReference>
<dbReference type="InterPro" id="IPR013815">
    <property type="entry name" value="ATP_grasp_subdomain_1"/>
</dbReference>
<organism evidence="28 29">
    <name type="scientific">Globicatella sulfidifaciens DSM 15739</name>
    <dbReference type="NCBI Taxonomy" id="1121925"/>
    <lineage>
        <taxon>Bacteria</taxon>
        <taxon>Bacillati</taxon>
        <taxon>Bacillota</taxon>
        <taxon>Bacilli</taxon>
        <taxon>Lactobacillales</taxon>
        <taxon>Aerococcaceae</taxon>
        <taxon>Globicatella</taxon>
    </lineage>
</organism>
<dbReference type="Pfam" id="PF01820">
    <property type="entry name" value="Dala_Dala_lig_N"/>
    <property type="match status" value="1"/>
</dbReference>
<evidence type="ECO:0000256" key="14">
    <source>
        <dbReference type="ARBA" id="ARBA00022984"/>
    </source>
</evidence>
<keyword evidence="16 22" id="KW-0961">Cell wall biogenesis/degradation</keyword>
<evidence type="ECO:0000313" key="29">
    <source>
        <dbReference type="Proteomes" id="UP000189941"/>
    </source>
</evidence>
<keyword evidence="7 22" id="KW-0963">Cytoplasm</keyword>
<dbReference type="Pfam" id="PF07478">
    <property type="entry name" value="Dala_Dala_lig_C"/>
    <property type="match status" value="1"/>
</dbReference>
<dbReference type="EMBL" id="FUWO01000004">
    <property type="protein sequence ID" value="SJZ41368.1"/>
    <property type="molecule type" value="Genomic_DNA"/>
</dbReference>
<dbReference type="PANTHER" id="PTHR23132">
    <property type="entry name" value="D-ALANINE--D-ALANINE LIGASE"/>
    <property type="match status" value="1"/>
</dbReference>
<dbReference type="HAMAP" id="MF_00047">
    <property type="entry name" value="Dala_Dala_lig"/>
    <property type="match status" value="1"/>
</dbReference>
<evidence type="ECO:0000256" key="4">
    <source>
        <dbReference type="ARBA" id="ARBA00004752"/>
    </source>
</evidence>
<evidence type="ECO:0000256" key="18">
    <source>
        <dbReference type="ARBA" id="ARBA00060592"/>
    </source>
</evidence>
<dbReference type="Gene3D" id="3.30.470.20">
    <property type="entry name" value="ATP-grasp fold, B domain"/>
    <property type="match status" value="1"/>
</dbReference>
<keyword evidence="11 26" id="KW-0067">ATP-binding</keyword>
<feature type="binding site" evidence="25">
    <location>
        <position position="314"/>
    </location>
    <ligand>
        <name>Mg(2+)</name>
        <dbReference type="ChEBI" id="CHEBI:18420"/>
        <label>2</label>
    </ligand>
</feature>
<dbReference type="InterPro" id="IPR011761">
    <property type="entry name" value="ATP-grasp"/>
</dbReference>
<dbReference type="GO" id="GO:0046872">
    <property type="term" value="F:metal ion binding"/>
    <property type="evidence" value="ECO:0007669"/>
    <property type="project" value="UniProtKB-KW"/>
</dbReference>
<dbReference type="InterPro" id="IPR016185">
    <property type="entry name" value="PreATP-grasp_dom_sf"/>
</dbReference>
<dbReference type="GO" id="GO:0005829">
    <property type="term" value="C:cytosol"/>
    <property type="evidence" value="ECO:0007669"/>
    <property type="project" value="TreeGrafter"/>
</dbReference>
<dbReference type="GO" id="GO:0008360">
    <property type="term" value="P:regulation of cell shape"/>
    <property type="evidence" value="ECO:0007669"/>
    <property type="project" value="UniProtKB-KW"/>
</dbReference>
<feature type="domain" description="ATP-grasp" evidence="27">
    <location>
        <begin position="140"/>
        <end position="345"/>
    </location>
</feature>
<dbReference type="NCBIfam" id="NF002528">
    <property type="entry name" value="PRK01966.1-4"/>
    <property type="match status" value="1"/>
</dbReference>
<feature type="binding site" evidence="24">
    <location>
        <position position="136"/>
    </location>
    <ligand>
        <name>ATP</name>
        <dbReference type="ChEBI" id="CHEBI:30616"/>
    </ligand>
</feature>
<keyword evidence="14 22" id="KW-0573">Peptidoglycan synthesis</keyword>
<evidence type="ECO:0000256" key="7">
    <source>
        <dbReference type="ARBA" id="ARBA00022490"/>
    </source>
</evidence>
<feature type="active site" evidence="23">
    <location>
        <position position="189"/>
    </location>
</feature>
<dbReference type="PROSITE" id="PS00843">
    <property type="entry name" value="DALA_DALA_LIGASE_1"/>
    <property type="match status" value="1"/>
</dbReference>
<evidence type="ECO:0000256" key="6">
    <source>
        <dbReference type="ARBA" id="ARBA00012216"/>
    </source>
</evidence>
<dbReference type="NCBIfam" id="TIGR01205">
    <property type="entry name" value="D_ala_D_alaTIGR"/>
    <property type="match status" value="1"/>
</dbReference>
<feature type="binding site" evidence="24">
    <location>
        <begin position="189"/>
        <end position="190"/>
    </location>
    <ligand>
        <name>ATP</name>
        <dbReference type="ChEBI" id="CHEBI:30616"/>
    </ligand>
</feature>
<dbReference type="SUPFAM" id="SSF52440">
    <property type="entry name" value="PreATP-grasp domain"/>
    <property type="match status" value="1"/>
</dbReference>
<keyword evidence="15 25" id="KW-0464">Manganese</keyword>